<evidence type="ECO:0000256" key="1">
    <source>
        <dbReference type="SAM" id="Coils"/>
    </source>
</evidence>
<dbReference type="EMBL" id="MU853570">
    <property type="protein sequence ID" value="KAK4145268.1"/>
    <property type="molecule type" value="Genomic_DNA"/>
</dbReference>
<evidence type="ECO:0000313" key="3">
    <source>
        <dbReference type="Proteomes" id="UP001302676"/>
    </source>
</evidence>
<feature type="coiled-coil region" evidence="1">
    <location>
        <begin position="119"/>
        <end position="146"/>
    </location>
</feature>
<organism evidence="2 3">
    <name type="scientific">Dichotomopilus funicola</name>
    <dbReference type="NCBI Taxonomy" id="1934379"/>
    <lineage>
        <taxon>Eukaryota</taxon>
        <taxon>Fungi</taxon>
        <taxon>Dikarya</taxon>
        <taxon>Ascomycota</taxon>
        <taxon>Pezizomycotina</taxon>
        <taxon>Sordariomycetes</taxon>
        <taxon>Sordariomycetidae</taxon>
        <taxon>Sordariales</taxon>
        <taxon>Chaetomiaceae</taxon>
        <taxon>Dichotomopilus</taxon>
    </lineage>
</organism>
<reference evidence="2" key="2">
    <citation type="submission" date="2023-05" db="EMBL/GenBank/DDBJ databases">
        <authorList>
            <consortium name="Lawrence Berkeley National Laboratory"/>
            <person name="Steindorff A."/>
            <person name="Hensen N."/>
            <person name="Bonometti L."/>
            <person name="Westerberg I."/>
            <person name="Brannstrom I.O."/>
            <person name="Guillou S."/>
            <person name="Cros-Aarteil S."/>
            <person name="Calhoun S."/>
            <person name="Haridas S."/>
            <person name="Kuo A."/>
            <person name="Mondo S."/>
            <person name="Pangilinan J."/>
            <person name="Riley R."/>
            <person name="Labutti K."/>
            <person name="Andreopoulos B."/>
            <person name="Lipzen A."/>
            <person name="Chen C."/>
            <person name="Yanf M."/>
            <person name="Daum C."/>
            <person name="Ng V."/>
            <person name="Clum A."/>
            <person name="Ohm R."/>
            <person name="Martin F."/>
            <person name="Silar P."/>
            <person name="Natvig D."/>
            <person name="Lalanne C."/>
            <person name="Gautier V."/>
            <person name="Ament-Velasquez S.L."/>
            <person name="Kruys A."/>
            <person name="Hutchinson M.I."/>
            <person name="Powell A.J."/>
            <person name="Barry K."/>
            <person name="Miller A.N."/>
            <person name="Grigoriev I.V."/>
            <person name="Debuchy R."/>
            <person name="Gladieux P."/>
            <person name="Thoren M.H."/>
            <person name="Johannesson H."/>
        </authorList>
    </citation>
    <scope>NUCLEOTIDE SEQUENCE</scope>
    <source>
        <strain evidence="2">CBS 141.50</strain>
    </source>
</reference>
<proteinExistence type="predicted"/>
<dbReference type="Proteomes" id="UP001302676">
    <property type="component" value="Unassembled WGS sequence"/>
</dbReference>
<keyword evidence="1" id="KW-0175">Coiled coil</keyword>
<dbReference type="RefSeq" id="XP_062638639.1">
    <property type="nucleotide sequence ID" value="XM_062776720.1"/>
</dbReference>
<keyword evidence="3" id="KW-1185">Reference proteome</keyword>
<dbReference type="GeneID" id="87813333"/>
<gene>
    <name evidence="2" type="ORF">C8A04DRAFT_10801</name>
</gene>
<accession>A0AAN6ZPA4</accession>
<sequence>MAEVIGIIGSSIAVVQATKSLASLAGSLTRLWREIRDVPERINTLLTELEITGAFVDAFEGELLTDAEDVSTGLQQLVILQFRDAHAELASLVEDLRAETAVSAVKGSRRKGLIARTKVALKKDVLDRYERRLRKARDHLELVKDTHLMSVQKRQPELIVAKLTSALQSYNIANTMESKNDGRSAQKSQPELAAARVPSAVQNCDTATTTDYSGLWGEAVDFATIVAEGRYLAAEVEPFSYQDPKAMSPQWLRGKNIYYLQLSIDTSGWKFVFRHYVTVPPTTWEPTVPFNLLRGSWESLMKSFDDGIATPYCVNGDGETLVHRAMQSRPAFVEPLLRMGLDLYHEDGHGHPAYHHALSRYWGSDLPFVHRLFLSQGVYDEVTSWPDKKTADIMLRSPVAFDWLVSTTFQDFYQWPLEHRLAVLSHYTNSLRFPYSRAFGRLFHPAGHFRREELLHYIPSLGFCALQWATDCYFYVWHRWWNVSGKTEGRPPAQGIIQGVAAVVKPPDFTSLHETGSMSGLLATFACALGRCNWAGTVRKKLSNTSPDQDQRIAHDKLLKNWVSDLAAGGMDLEAYGESEKAHYDRRGVLSSPQKPREVLLSPEERIFYAPQRSLNGFTFGPKAEDWNLIWEWHPDPERLAGEFWTLIEDPPLAIPGSWVDEPESFYFTNPRVREKKVWPPPKPVKLIFNQAGLFSE</sequence>
<evidence type="ECO:0000313" key="2">
    <source>
        <dbReference type="EMBL" id="KAK4145268.1"/>
    </source>
</evidence>
<reference evidence="2" key="1">
    <citation type="journal article" date="2023" name="Mol. Phylogenet. Evol.">
        <title>Genome-scale phylogeny and comparative genomics of the fungal order Sordariales.</title>
        <authorList>
            <person name="Hensen N."/>
            <person name="Bonometti L."/>
            <person name="Westerberg I."/>
            <person name="Brannstrom I.O."/>
            <person name="Guillou S."/>
            <person name="Cros-Aarteil S."/>
            <person name="Calhoun S."/>
            <person name="Haridas S."/>
            <person name="Kuo A."/>
            <person name="Mondo S."/>
            <person name="Pangilinan J."/>
            <person name="Riley R."/>
            <person name="LaButti K."/>
            <person name="Andreopoulos B."/>
            <person name="Lipzen A."/>
            <person name="Chen C."/>
            <person name="Yan M."/>
            <person name="Daum C."/>
            <person name="Ng V."/>
            <person name="Clum A."/>
            <person name="Steindorff A."/>
            <person name="Ohm R.A."/>
            <person name="Martin F."/>
            <person name="Silar P."/>
            <person name="Natvig D.O."/>
            <person name="Lalanne C."/>
            <person name="Gautier V."/>
            <person name="Ament-Velasquez S.L."/>
            <person name="Kruys A."/>
            <person name="Hutchinson M.I."/>
            <person name="Powell A.J."/>
            <person name="Barry K."/>
            <person name="Miller A.N."/>
            <person name="Grigoriev I.V."/>
            <person name="Debuchy R."/>
            <person name="Gladieux P."/>
            <person name="Hiltunen Thoren M."/>
            <person name="Johannesson H."/>
        </authorList>
    </citation>
    <scope>NUCLEOTIDE SEQUENCE</scope>
    <source>
        <strain evidence="2">CBS 141.50</strain>
    </source>
</reference>
<protein>
    <submittedName>
        <fullName evidence="2">Uncharacterized protein</fullName>
    </submittedName>
</protein>
<comment type="caution">
    <text evidence="2">The sequence shown here is derived from an EMBL/GenBank/DDBJ whole genome shotgun (WGS) entry which is preliminary data.</text>
</comment>
<name>A0AAN6ZPA4_9PEZI</name>
<dbReference type="AlphaFoldDB" id="A0AAN6ZPA4"/>